<comment type="caution">
    <text evidence="2">The sequence shown here is derived from an EMBL/GenBank/DDBJ whole genome shotgun (WGS) entry which is preliminary data.</text>
</comment>
<evidence type="ECO:0000313" key="2">
    <source>
        <dbReference type="EMBL" id="MBU9854382.1"/>
    </source>
</evidence>
<gene>
    <name evidence="2" type="ORF">J1778_03660</name>
</gene>
<feature type="compositionally biased region" description="Basic and acidic residues" evidence="1">
    <location>
        <begin position="117"/>
        <end position="136"/>
    </location>
</feature>
<organism evidence="2 3">
    <name type="scientific">Rahnella bonaserana</name>
    <dbReference type="NCBI Taxonomy" id="2816248"/>
    <lineage>
        <taxon>Bacteria</taxon>
        <taxon>Pseudomonadati</taxon>
        <taxon>Pseudomonadota</taxon>
        <taxon>Gammaproteobacteria</taxon>
        <taxon>Enterobacterales</taxon>
        <taxon>Yersiniaceae</taxon>
        <taxon>Rahnella</taxon>
    </lineage>
</organism>
<accession>A0ABS6LQS0</accession>
<dbReference type="InterPro" id="IPR009713">
    <property type="entry name" value="Uncharacterised_PsiA"/>
</dbReference>
<dbReference type="Pfam" id="PF06952">
    <property type="entry name" value="PsiA"/>
    <property type="match status" value="1"/>
</dbReference>
<keyword evidence="3" id="KW-1185">Reference proteome</keyword>
<protein>
    <submittedName>
        <fullName evidence="2">Plasmid SOS inhibition protein A</fullName>
    </submittedName>
</protein>
<dbReference type="Proteomes" id="UP000734343">
    <property type="component" value="Unassembled WGS sequence"/>
</dbReference>
<evidence type="ECO:0000256" key="1">
    <source>
        <dbReference type="SAM" id="MobiDB-lite"/>
    </source>
</evidence>
<name>A0ABS6LQS0_9GAMM</name>
<proteinExistence type="predicted"/>
<evidence type="ECO:0000313" key="3">
    <source>
        <dbReference type="Proteomes" id="UP000734343"/>
    </source>
</evidence>
<dbReference type="RefSeq" id="WP_217172035.1">
    <property type="nucleotide sequence ID" value="NZ_JAFMOW010000051.1"/>
</dbReference>
<feature type="region of interest" description="Disordered" evidence="1">
    <location>
        <begin position="117"/>
        <end position="151"/>
    </location>
</feature>
<sequence length="163" mass="18745">MIPRHLSLVPVNPFQAAALQAIIDVEDGRCRRGQYPYAVALLRQLRGGEAGAITASDVKRASLNYNPKDRAGEPKERYLAALDKLVESRGDVCPLPLSGCAVSQYFPQTGYRLSERQHRRWDVSDSRREKQQEKERQQKRRRYRGSRSNDVKNHAKRLIHCLY</sequence>
<reference evidence="2 3" key="1">
    <citation type="submission" date="2021-03" db="EMBL/GenBank/DDBJ databases">
        <title>Five novel Rahnella species.</title>
        <authorList>
            <person name="Brady C."/>
            <person name="Asselin J."/>
            <person name="Beer S."/>
            <person name="Bruberg M.B."/>
            <person name="Crampton B."/>
            <person name="Venter S."/>
            <person name="Arnold D."/>
            <person name="Denman S."/>
        </authorList>
    </citation>
    <scope>NUCLEOTIDE SEQUENCE [LARGE SCALE GENOMIC DNA]</scope>
    <source>
        <strain evidence="2 3">H11b</strain>
    </source>
</reference>
<dbReference type="EMBL" id="JAFMOW010000051">
    <property type="protein sequence ID" value="MBU9854382.1"/>
    <property type="molecule type" value="Genomic_DNA"/>
</dbReference>